<protein>
    <submittedName>
        <fullName evidence="1">Uncharacterized protein</fullName>
    </submittedName>
</protein>
<keyword evidence="1" id="KW-0614">Plasmid</keyword>
<dbReference type="KEGG" id="buz:AYM40_35875"/>
<dbReference type="Proteomes" id="UP000076852">
    <property type="component" value="Plasmid pOLGA1"/>
</dbReference>
<dbReference type="RefSeq" id="WP_063500955.1">
    <property type="nucleotide sequence ID" value="NZ_CP014580.1"/>
</dbReference>
<dbReference type="EMBL" id="CP014580">
    <property type="protein sequence ID" value="ANB77748.1"/>
    <property type="molecule type" value="Genomic_DNA"/>
</dbReference>
<evidence type="ECO:0000313" key="2">
    <source>
        <dbReference type="Proteomes" id="UP000076852"/>
    </source>
</evidence>
<keyword evidence="2" id="KW-1185">Reference proteome</keyword>
<proteinExistence type="predicted"/>
<gene>
    <name evidence="1" type="ORF">AYM40_35875</name>
</gene>
<organism evidence="1 2">
    <name type="scientific">Paraburkholderia phytofirmans OLGA172</name>
    <dbReference type="NCBI Taxonomy" id="1417228"/>
    <lineage>
        <taxon>Bacteria</taxon>
        <taxon>Pseudomonadati</taxon>
        <taxon>Pseudomonadota</taxon>
        <taxon>Betaproteobacteria</taxon>
        <taxon>Burkholderiales</taxon>
        <taxon>Burkholderiaceae</taxon>
        <taxon>Paraburkholderia</taxon>
    </lineage>
</organism>
<reference evidence="1 2" key="1">
    <citation type="journal article" date="2016" name="Gene">
        <title>PacBio SMRT assembly of a complex multi-replicon genome reveals chlorocatechol degradative operon in a region of genome plasticity.</title>
        <authorList>
            <person name="Ricker N."/>
            <person name="Shen S.Y."/>
            <person name="Goordial J."/>
            <person name="Jin S."/>
            <person name="Fulthorpe R.R."/>
        </authorList>
    </citation>
    <scope>NUCLEOTIDE SEQUENCE [LARGE SCALE GENOMIC DNA]</scope>
    <source>
        <strain evidence="1 2">OLGA172</strain>
        <plasmid evidence="2">polga1</plasmid>
    </source>
</reference>
<evidence type="ECO:0000313" key="1">
    <source>
        <dbReference type="EMBL" id="ANB77748.1"/>
    </source>
</evidence>
<dbReference type="OrthoDB" id="8854508at2"/>
<accession>A0A160FXE0</accession>
<dbReference type="AlphaFoldDB" id="A0A160FXE0"/>
<sequence>MQLDIFNDSRDVMLRNDVLSALQQYDAAGARRALQALENEYPDDVAQVYFGSIVNALEGRSTVPFDRHEAALQARQALSHEVQPAVARAFPGQSGATWLASLWAELAGRASALPFRADHADAHAAPLFLLAARWAEASDAVSRIASWRRIPAPLCWMTEARYRLDGLDAAWRLLVELAWLSPSRFDQLLSRLGDACVNTLRRNFDTSFDGAGDIDDLAWFPAWVLTEKAGLAPLLKQAEPSRRNAPERAAKVMLELLSLERQGRHHELLETRRELQALNAALYAAYMKTR</sequence>
<name>A0A160FXE0_9BURK</name>
<geneLocation type="plasmid" evidence="2">
    <name>polga1</name>
</geneLocation>